<keyword evidence="2" id="KW-1185">Reference proteome</keyword>
<dbReference type="InterPro" id="IPR014057">
    <property type="entry name" value="HI1420"/>
</dbReference>
<dbReference type="Proteomes" id="UP000035955">
    <property type="component" value="Unassembled WGS sequence"/>
</dbReference>
<organism evidence="1 2">
    <name type="scientific">Methylobacterium variabile</name>
    <dbReference type="NCBI Taxonomy" id="298794"/>
    <lineage>
        <taxon>Bacteria</taxon>
        <taxon>Pseudomonadati</taxon>
        <taxon>Pseudomonadota</taxon>
        <taxon>Alphaproteobacteria</taxon>
        <taxon>Hyphomicrobiales</taxon>
        <taxon>Methylobacteriaceae</taxon>
        <taxon>Methylobacterium</taxon>
    </lineage>
</organism>
<dbReference type="OrthoDB" id="9798416at2"/>
<proteinExistence type="predicted"/>
<evidence type="ECO:0000313" key="1">
    <source>
        <dbReference type="EMBL" id="KMO38145.1"/>
    </source>
</evidence>
<evidence type="ECO:0000313" key="2">
    <source>
        <dbReference type="Proteomes" id="UP000035955"/>
    </source>
</evidence>
<dbReference type="PATRIC" id="fig|298794.3.peg.7134"/>
<name>A0A0J6SSC2_9HYPH</name>
<sequence>MTDVLLTPYDTADYLDSPERIAAYLEAVLAEDDPALAAHAFEAVARARGLARGEVQAGAPHLAAVMDLLHRLGLRMSVAPLGAS</sequence>
<reference evidence="1 2" key="1">
    <citation type="submission" date="2015-03" db="EMBL/GenBank/DDBJ databases">
        <title>Genome sequencing of Methylobacterium variabile DSM 16961.</title>
        <authorList>
            <person name="Chaudhry V."/>
            <person name="Patil P.B."/>
        </authorList>
    </citation>
    <scope>NUCLEOTIDE SEQUENCE [LARGE SCALE GENOMIC DNA]</scope>
    <source>
        <strain evidence="1 2">DSM 16961</strain>
    </source>
</reference>
<evidence type="ECO:0008006" key="3">
    <source>
        <dbReference type="Google" id="ProtNLM"/>
    </source>
</evidence>
<dbReference type="Pfam" id="PF21716">
    <property type="entry name" value="dnstrm_HI1420"/>
    <property type="match status" value="1"/>
</dbReference>
<dbReference type="AlphaFoldDB" id="A0A0J6SSC2"/>
<comment type="caution">
    <text evidence="1">The sequence shown here is derived from an EMBL/GenBank/DDBJ whole genome shotgun (WGS) entry which is preliminary data.</text>
</comment>
<accession>A0A0J6SSC2</accession>
<dbReference type="EMBL" id="LABY01000076">
    <property type="protein sequence ID" value="KMO38145.1"/>
    <property type="molecule type" value="Genomic_DNA"/>
</dbReference>
<gene>
    <name evidence="1" type="ORF">VQ02_12145</name>
</gene>
<dbReference type="RefSeq" id="WP_048444460.1">
    <property type="nucleotide sequence ID" value="NZ_LABY01000076.1"/>
</dbReference>
<protein>
    <recommendedName>
        <fullName evidence="3">Addiction module antidote protein</fullName>
    </recommendedName>
</protein>